<proteinExistence type="predicted"/>
<dbReference type="AlphaFoldDB" id="A0A382SLG8"/>
<evidence type="ECO:0000313" key="1">
    <source>
        <dbReference type="EMBL" id="SVD10047.1"/>
    </source>
</evidence>
<accession>A0A382SLG8</accession>
<name>A0A382SLG8_9ZZZZ</name>
<reference evidence="1" key="1">
    <citation type="submission" date="2018-05" db="EMBL/GenBank/DDBJ databases">
        <authorList>
            <person name="Lanie J.A."/>
            <person name="Ng W.-L."/>
            <person name="Kazmierczak K.M."/>
            <person name="Andrzejewski T.M."/>
            <person name="Davidsen T.M."/>
            <person name="Wayne K.J."/>
            <person name="Tettelin H."/>
            <person name="Glass J.I."/>
            <person name="Rusch D."/>
            <person name="Podicherti R."/>
            <person name="Tsui H.-C.T."/>
            <person name="Winkler M.E."/>
        </authorList>
    </citation>
    <scope>NUCLEOTIDE SEQUENCE</scope>
</reference>
<organism evidence="1">
    <name type="scientific">marine metagenome</name>
    <dbReference type="NCBI Taxonomy" id="408172"/>
    <lineage>
        <taxon>unclassified sequences</taxon>
        <taxon>metagenomes</taxon>
        <taxon>ecological metagenomes</taxon>
    </lineage>
</organism>
<dbReference type="EMBL" id="UINC01129572">
    <property type="protein sequence ID" value="SVD10047.1"/>
    <property type="molecule type" value="Genomic_DNA"/>
</dbReference>
<feature type="non-terminal residue" evidence="1">
    <location>
        <position position="26"/>
    </location>
</feature>
<sequence>MSTYLTICIFVVDSMYFCATSSVVCE</sequence>
<gene>
    <name evidence="1" type="ORF">METZ01_LOCUS362901</name>
</gene>
<protein>
    <submittedName>
        <fullName evidence="1">Uncharacterized protein</fullName>
    </submittedName>
</protein>